<name>A0A1L8E6Z5_HAEIR</name>
<reference evidence="1" key="1">
    <citation type="submission" date="2017-01" db="EMBL/GenBank/DDBJ databases">
        <title>An insight into the sialome and mialome of the horn fly, Haematobia irritans.</title>
        <authorList>
            <person name="Breijo M."/>
            <person name="Boiani M."/>
            <person name="Ures X."/>
            <person name="Rocha S."/>
            <person name="Sequeira M."/>
            <person name="Ribeiro J.M."/>
        </authorList>
    </citation>
    <scope>NUCLEOTIDE SEQUENCE</scope>
</reference>
<dbReference type="EMBL" id="GFDG01004375">
    <property type="protein sequence ID" value="JAV14424.1"/>
    <property type="molecule type" value="Transcribed_RNA"/>
</dbReference>
<sequence>MCLFNQSPYFTIDHLCCLLRIGFGEIRLTLLTIKTDLANFFVHTKTYNLRIGTVGDFLQIVLCSCSDAIEEQLFSNTASQCHAHTVE</sequence>
<organism evidence="1">
    <name type="scientific">Haematobia irritans</name>
    <name type="common">Horn fly</name>
    <name type="synonym">Conops irritans</name>
    <dbReference type="NCBI Taxonomy" id="7368"/>
    <lineage>
        <taxon>Eukaryota</taxon>
        <taxon>Metazoa</taxon>
        <taxon>Ecdysozoa</taxon>
        <taxon>Arthropoda</taxon>
        <taxon>Hexapoda</taxon>
        <taxon>Insecta</taxon>
        <taxon>Pterygota</taxon>
        <taxon>Neoptera</taxon>
        <taxon>Endopterygota</taxon>
        <taxon>Diptera</taxon>
        <taxon>Brachycera</taxon>
        <taxon>Muscomorpha</taxon>
        <taxon>Muscoidea</taxon>
        <taxon>Muscidae</taxon>
        <taxon>Haematobia</taxon>
    </lineage>
</organism>
<protein>
    <submittedName>
        <fullName evidence="1">Uncharacterized protein</fullName>
    </submittedName>
</protein>
<proteinExistence type="predicted"/>
<dbReference type="AlphaFoldDB" id="A0A1L8E6Z5"/>
<evidence type="ECO:0000313" key="1">
    <source>
        <dbReference type="EMBL" id="JAV14424.1"/>
    </source>
</evidence>
<accession>A0A1L8E6Z5</accession>